<dbReference type="GO" id="GO:0043565">
    <property type="term" value="F:sequence-specific DNA binding"/>
    <property type="evidence" value="ECO:0007669"/>
    <property type="project" value="InterPro"/>
</dbReference>
<dbReference type="RefSeq" id="WP_069276611.1">
    <property type="nucleotide sequence ID" value="NZ_JAFICZ010000001.1"/>
</dbReference>
<evidence type="ECO:0000313" key="1">
    <source>
        <dbReference type="EMBL" id="MBP1293942.1"/>
    </source>
</evidence>
<accession>A0A1E3EVT3</accession>
<dbReference type="EMBL" id="JAFICZ010000001">
    <property type="protein sequence ID" value="MBP1293942.1"/>
    <property type="molecule type" value="Genomic_DNA"/>
</dbReference>
<dbReference type="AlphaFoldDB" id="A0A1E3EVT3"/>
<dbReference type="PANTHER" id="PTHR47893">
    <property type="entry name" value="REGULATORY PROTEIN PCHR"/>
    <property type="match status" value="1"/>
</dbReference>
<evidence type="ECO:0000313" key="2">
    <source>
        <dbReference type="Proteomes" id="UP000673383"/>
    </source>
</evidence>
<dbReference type="OrthoDB" id="9802263at2"/>
<dbReference type="Proteomes" id="UP000673383">
    <property type="component" value="Unassembled WGS sequence"/>
</dbReference>
<organism evidence="1 2">
    <name type="scientific">Bradyrhizobium elkanii</name>
    <dbReference type="NCBI Taxonomy" id="29448"/>
    <lineage>
        <taxon>Bacteria</taxon>
        <taxon>Pseudomonadati</taxon>
        <taxon>Pseudomonadota</taxon>
        <taxon>Alphaproteobacteria</taxon>
        <taxon>Hyphomicrobiales</taxon>
        <taxon>Nitrobacteraceae</taxon>
        <taxon>Bradyrhizobium</taxon>
    </lineage>
</organism>
<dbReference type="SMART" id="SM00342">
    <property type="entry name" value="HTH_ARAC"/>
    <property type="match status" value="1"/>
</dbReference>
<dbReference type="InterPro" id="IPR018060">
    <property type="entry name" value="HTH_AraC"/>
</dbReference>
<gene>
    <name evidence="1" type="ORF">JOH49_003695</name>
</gene>
<name>A0A1E3EVT3_BRAEL</name>
<dbReference type="PROSITE" id="PS01124">
    <property type="entry name" value="HTH_ARAC_FAMILY_2"/>
    <property type="match status" value="1"/>
</dbReference>
<reference evidence="1" key="1">
    <citation type="submission" date="2021-02" db="EMBL/GenBank/DDBJ databases">
        <title>Genomic Encyclopedia of Type Strains, Phase IV (KMG-V): Genome sequencing to study the core and pangenomes of soil and plant-associated prokaryotes.</title>
        <authorList>
            <person name="Whitman W."/>
        </authorList>
    </citation>
    <scope>NUCLEOTIDE SEQUENCE</scope>
    <source>
        <strain evidence="1">USDA 406</strain>
    </source>
</reference>
<dbReference type="GO" id="GO:0003700">
    <property type="term" value="F:DNA-binding transcription factor activity"/>
    <property type="evidence" value="ECO:0007669"/>
    <property type="project" value="InterPro"/>
</dbReference>
<protein>
    <submittedName>
        <fullName evidence="1">AraC family ethanolamine operon transcriptional activator</fullName>
    </submittedName>
</protein>
<dbReference type="Pfam" id="PF12833">
    <property type="entry name" value="HTH_18"/>
    <property type="match status" value="1"/>
</dbReference>
<sequence>MLFNALSASPALDLQAYADVDHFRESERYVQASSIPLTAAPPSILRASLSLPSATLSLVRTFPRIINGYELSDRLVFVVPMDRVASARLNGQAVRHSIIVLKGSANCTVFEPEPRLVAILSIPSDHLALKWAELSAGYLLLGLPGDSLAFIQTLIQSTLRFAAHQSKPIDVHQLLAIQGTLFSALDEEFHRGAFEGGKANIAERYKRIIDHIDDAIMSTPASNKTCDELANELGISVRTLHTAAQSICGAGIHQYRRLRQLWLVRQHLRMGYPGLTVKATALAHGFWHMGEFSRMYRAAFGEVPSRTLIEAQGKPASIPCK</sequence>
<dbReference type="Gene3D" id="1.10.10.60">
    <property type="entry name" value="Homeodomain-like"/>
    <property type="match status" value="1"/>
</dbReference>
<dbReference type="InterPro" id="IPR053142">
    <property type="entry name" value="PchR_regulatory_protein"/>
</dbReference>
<proteinExistence type="predicted"/>
<comment type="caution">
    <text evidence="1">The sequence shown here is derived from an EMBL/GenBank/DDBJ whole genome shotgun (WGS) entry which is preliminary data.</text>
</comment>
<dbReference type="PANTHER" id="PTHR47893:SF1">
    <property type="entry name" value="REGULATORY PROTEIN PCHR"/>
    <property type="match status" value="1"/>
</dbReference>